<feature type="transmembrane region" description="Helical" evidence="14">
    <location>
        <begin position="184"/>
        <end position="205"/>
    </location>
</feature>
<comment type="similarity">
    <text evidence="2">Belongs to the polyprenol kinase family.</text>
</comment>
<evidence type="ECO:0000256" key="13">
    <source>
        <dbReference type="ARBA" id="ARBA00048889"/>
    </source>
</evidence>
<evidence type="ECO:0000256" key="2">
    <source>
        <dbReference type="ARBA" id="ARBA00010794"/>
    </source>
</evidence>
<evidence type="ECO:0000313" key="16">
    <source>
        <dbReference type="RefSeq" id="XP_021295705.1"/>
    </source>
</evidence>
<keyword evidence="5" id="KW-0808">Transferase</keyword>
<dbReference type="PANTHER" id="PTHR32523">
    <property type="entry name" value="PHYTOL KINASE 1, CHLOROPLASTIC"/>
    <property type="match status" value="1"/>
</dbReference>
<dbReference type="GO" id="GO:0010276">
    <property type="term" value="F:phytol kinase activity"/>
    <property type="evidence" value="ECO:0007669"/>
    <property type="project" value="UniProtKB-EC"/>
</dbReference>
<evidence type="ECO:0000256" key="3">
    <source>
        <dbReference type="ARBA" id="ARBA00022528"/>
    </source>
</evidence>
<dbReference type="PANTHER" id="PTHR32523:SF8">
    <property type="entry name" value="DOLICHOL KINASE"/>
    <property type="match status" value="1"/>
</dbReference>
<evidence type="ECO:0000256" key="12">
    <source>
        <dbReference type="ARBA" id="ARBA00039024"/>
    </source>
</evidence>
<evidence type="ECO:0000256" key="7">
    <source>
        <dbReference type="ARBA" id="ARBA00022777"/>
    </source>
</evidence>
<name>A0A6J1B8S0_9ROSI</name>
<keyword evidence="10 14" id="KW-0472">Membrane</keyword>
<sequence length="261" mass="28783">MTLSLSFTHPILSRHVHSTALSLSSSPPPPPPGFFFFSPPTPTSLRFHFLYRVPQRAAAFSAAQTAALFQDTAASAAVLAGAYALVFTFDTLTQKELIQQNLSRKLVHILSGLLFAFSWPIFRELLGGPLYYVLILILCALVFWRESPVGVISLAMMCGGDGVADIMGRRFGSSKIPYNRNKSWVGSISMFVFGFFISVGVLYYYSVLGYFQLDWGWTMCRVALVSLVATVVESLPFTTVVDDNISVPLATMIAAYFSFRP</sequence>
<protein>
    <recommendedName>
        <fullName evidence="12">phytol kinase</fullName>
        <ecNumber evidence="12">2.7.1.182</ecNumber>
    </recommendedName>
</protein>
<dbReference type="Proteomes" id="UP000504621">
    <property type="component" value="Unplaced"/>
</dbReference>
<evidence type="ECO:0000256" key="5">
    <source>
        <dbReference type="ARBA" id="ARBA00022679"/>
    </source>
</evidence>
<feature type="transmembrane region" description="Helical" evidence="14">
    <location>
        <begin position="73"/>
        <end position="93"/>
    </location>
</feature>
<keyword evidence="8" id="KW-0809">Transit peptide</keyword>
<comment type="catalytic activity">
    <reaction evidence="13">
        <text>phytol + CTP = phytyl phosphate + CDP + H(+)</text>
        <dbReference type="Rhea" id="RHEA:38055"/>
        <dbReference type="ChEBI" id="CHEBI:15378"/>
        <dbReference type="ChEBI" id="CHEBI:17327"/>
        <dbReference type="ChEBI" id="CHEBI:37563"/>
        <dbReference type="ChEBI" id="CHEBI:58069"/>
        <dbReference type="ChEBI" id="CHEBI:75483"/>
        <dbReference type="EC" id="2.7.1.182"/>
    </reaction>
</comment>
<dbReference type="GO" id="GO:0010189">
    <property type="term" value="P:vitamin E biosynthetic process"/>
    <property type="evidence" value="ECO:0007669"/>
    <property type="project" value="TreeGrafter"/>
</dbReference>
<accession>A0A6J1B8S0</accession>
<evidence type="ECO:0000256" key="11">
    <source>
        <dbReference type="ARBA" id="ARBA00024015"/>
    </source>
</evidence>
<evidence type="ECO:0000256" key="9">
    <source>
        <dbReference type="ARBA" id="ARBA00022989"/>
    </source>
</evidence>
<dbReference type="GO" id="GO:0031969">
    <property type="term" value="C:chloroplast membrane"/>
    <property type="evidence" value="ECO:0007669"/>
    <property type="project" value="UniProtKB-SubCell"/>
</dbReference>
<evidence type="ECO:0000256" key="6">
    <source>
        <dbReference type="ARBA" id="ARBA00022692"/>
    </source>
</evidence>
<feature type="transmembrane region" description="Helical" evidence="14">
    <location>
        <begin position="128"/>
        <end position="144"/>
    </location>
</feature>
<evidence type="ECO:0000256" key="4">
    <source>
        <dbReference type="ARBA" id="ARBA00022640"/>
    </source>
</evidence>
<dbReference type="EC" id="2.7.1.182" evidence="12"/>
<keyword evidence="3" id="KW-0150">Chloroplast</keyword>
<comment type="pathway">
    <text evidence="11">Cofactor biosynthesis; tocopherol biosynthesis.</text>
</comment>
<keyword evidence="4" id="KW-0934">Plastid</keyword>
<evidence type="ECO:0000256" key="1">
    <source>
        <dbReference type="ARBA" id="ARBA00004508"/>
    </source>
</evidence>
<keyword evidence="7 16" id="KW-0418">Kinase</keyword>
<feature type="transmembrane region" description="Helical" evidence="14">
    <location>
        <begin position="105"/>
        <end position="122"/>
    </location>
</feature>
<gene>
    <name evidence="16" type="primary">LOC110425199</name>
</gene>
<proteinExistence type="inferred from homology"/>
<evidence type="ECO:0000313" key="15">
    <source>
        <dbReference type="Proteomes" id="UP000504621"/>
    </source>
</evidence>
<evidence type="ECO:0000256" key="14">
    <source>
        <dbReference type="SAM" id="Phobius"/>
    </source>
</evidence>
<organism evidence="15 16">
    <name type="scientific">Herrania umbratica</name>
    <dbReference type="NCBI Taxonomy" id="108875"/>
    <lineage>
        <taxon>Eukaryota</taxon>
        <taxon>Viridiplantae</taxon>
        <taxon>Streptophyta</taxon>
        <taxon>Embryophyta</taxon>
        <taxon>Tracheophyta</taxon>
        <taxon>Spermatophyta</taxon>
        <taxon>Magnoliopsida</taxon>
        <taxon>eudicotyledons</taxon>
        <taxon>Gunneridae</taxon>
        <taxon>Pentapetalae</taxon>
        <taxon>rosids</taxon>
        <taxon>malvids</taxon>
        <taxon>Malvales</taxon>
        <taxon>Malvaceae</taxon>
        <taxon>Byttnerioideae</taxon>
        <taxon>Herrania</taxon>
    </lineage>
</organism>
<dbReference type="RefSeq" id="XP_021295705.1">
    <property type="nucleotide sequence ID" value="XM_021440030.1"/>
</dbReference>
<dbReference type="GeneID" id="110425199"/>
<dbReference type="InterPro" id="IPR039606">
    <property type="entry name" value="Phytol/farnesol_kinase"/>
</dbReference>
<keyword evidence="6 14" id="KW-0812">Transmembrane</keyword>
<comment type="subcellular location">
    <subcellularLocation>
        <location evidence="1">Plastid</location>
        <location evidence="1">Chloroplast membrane</location>
        <topology evidence="1">Multi-pass membrane protein</topology>
    </subcellularLocation>
</comment>
<reference evidence="16" key="1">
    <citation type="submission" date="2025-08" db="UniProtKB">
        <authorList>
            <consortium name="RefSeq"/>
        </authorList>
    </citation>
    <scope>IDENTIFICATION</scope>
    <source>
        <tissue evidence="16">Leaf</tissue>
    </source>
</reference>
<evidence type="ECO:0000256" key="8">
    <source>
        <dbReference type="ARBA" id="ARBA00022946"/>
    </source>
</evidence>
<evidence type="ECO:0000256" key="10">
    <source>
        <dbReference type="ARBA" id="ARBA00023136"/>
    </source>
</evidence>
<keyword evidence="15" id="KW-1185">Reference proteome</keyword>
<keyword evidence="9 14" id="KW-1133">Transmembrane helix</keyword>
<dbReference type="AlphaFoldDB" id="A0A6J1B8S0"/>